<evidence type="ECO:0000256" key="3">
    <source>
        <dbReference type="ARBA" id="ARBA00022525"/>
    </source>
</evidence>
<organism evidence="6 7">
    <name type="scientific">Ranitomeya imitator</name>
    <name type="common">mimic poison frog</name>
    <dbReference type="NCBI Taxonomy" id="111125"/>
    <lineage>
        <taxon>Eukaryota</taxon>
        <taxon>Metazoa</taxon>
        <taxon>Chordata</taxon>
        <taxon>Craniata</taxon>
        <taxon>Vertebrata</taxon>
        <taxon>Euteleostomi</taxon>
        <taxon>Amphibia</taxon>
        <taxon>Batrachia</taxon>
        <taxon>Anura</taxon>
        <taxon>Neobatrachia</taxon>
        <taxon>Hyloidea</taxon>
        <taxon>Dendrobatidae</taxon>
        <taxon>Dendrobatinae</taxon>
        <taxon>Ranitomeya</taxon>
    </lineage>
</organism>
<protein>
    <recommendedName>
        <fullName evidence="5">UPAR/Ly6 domain-containing protein</fullName>
    </recommendedName>
</protein>
<evidence type="ECO:0000313" key="7">
    <source>
        <dbReference type="Proteomes" id="UP001176940"/>
    </source>
</evidence>
<evidence type="ECO:0000313" key="6">
    <source>
        <dbReference type="EMBL" id="CAJ0931651.1"/>
    </source>
</evidence>
<evidence type="ECO:0000256" key="2">
    <source>
        <dbReference type="ARBA" id="ARBA00006570"/>
    </source>
</evidence>
<proteinExistence type="inferred from homology"/>
<dbReference type="InterPro" id="IPR045860">
    <property type="entry name" value="Snake_toxin-like_sf"/>
</dbReference>
<comment type="similarity">
    <text evidence="2">Belongs to the CNF-like-inhibitor family.</text>
</comment>
<gene>
    <name evidence="6" type="ORF">RIMI_LOCUS4794825</name>
</gene>
<comment type="subcellular location">
    <subcellularLocation>
        <location evidence="1">Secreted</location>
    </subcellularLocation>
</comment>
<dbReference type="InterPro" id="IPR004126">
    <property type="entry name" value="PLipase_A2_inh_N"/>
</dbReference>
<dbReference type="InterPro" id="IPR016054">
    <property type="entry name" value="LY6_UPA_recep-like"/>
</dbReference>
<dbReference type="PANTHER" id="PTHR20914:SF36">
    <property type="entry name" value="PHOSPHOLIPASE A2 INHIBITOR AND LY6_PLAUR DOMAIN-CONTAINING PROTEIN"/>
    <property type="match status" value="1"/>
</dbReference>
<evidence type="ECO:0000259" key="5">
    <source>
        <dbReference type="SMART" id="SM00134"/>
    </source>
</evidence>
<dbReference type="Pfam" id="PF00021">
    <property type="entry name" value="UPAR_LY6"/>
    <property type="match status" value="1"/>
</dbReference>
<dbReference type="InterPro" id="IPR050918">
    <property type="entry name" value="CNF-like_PLA2_Inhibitor"/>
</dbReference>
<keyword evidence="3" id="KW-0964">Secreted</keyword>
<accession>A0ABN9L2Q2</accession>
<dbReference type="Proteomes" id="UP001176940">
    <property type="component" value="Unassembled WGS sequence"/>
</dbReference>
<dbReference type="SMART" id="SM00134">
    <property type="entry name" value="LU"/>
    <property type="match status" value="1"/>
</dbReference>
<dbReference type="Gene3D" id="2.10.60.10">
    <property type="entry name" value="CD59"/>
    <property type="match status" value="2"/>
</dbReference>
<dbReference type="PANTHER" id="PTHR20914">
    <property type="entry name" value="LY6/PLAUR DOMAIN-CONTAINING PROTEIN 8"/>
    <property type="match status" value="1"/>
</dbReference>
<sequence>MTHGAEEPVYRNNRPLYGCDIWWRDAFSLNCYHCTSIGSDCSTSEKPCEKGFDFCLSTITEIITQGKGATKSIVRSCGTKDMCNVTYSISLNATNLYATTKCCERDRCPTGSLEVPKIMSENKVECMTCNEPNEKCKNAIKIKCTGEEKKCARYTAIDAKTKVSHLAQTCVTENVCAMKNVTVLPYDQILTKQFDCTNQAPSLLPGLLFPAAIGIAMLKLLS</sequence>
<reference evidence="6" key="1">
    <citation type="submission" date="2023-07" db="EMBL/GenBank/DDBJ databases">
        <authorList>
            <person name="Stuckert A."/>
        </authorList>
    </citation>
    <scope>NUCLEOTIDE SEQUENCE</scope>
</reference>
<dbReference type="Pfam" id="PF02988">
    <property type="entry name" value="PLA2_inh"/>
    <property type="match status" value="1"/>
</dbReference>
<dbReference type="SUPFAM" id="SSF57302">
    <property type="entry name" value="Snake toxin-like"/>
    <property type="match status" value="1"/>
</dbReference>
<comment type="caution">
    <text evidence="6">The sequence shown here is derived from an EMBL/GenBank/DDBJ whole genome shotgun (WGS) entry which is preliminary data.</text>
</comment>
<dbReference type="EMBL" id="CAUEEQ010007888">
    <property type="protein sequence ID" value="CAJ0931651.1"/>
    <property type="molecule type" value="Genomic_DNA"/>
</dbReference>
<keyword evidence="4" id="KW-1015">Disulfide bond</keyword>
<feature type="domain" description="UPAR/Ly6" evidence="5">
    <location>
        <begin position="29"/>
        <end position="116"/>
    </location>
</feature>
<evidence type="ECO:0000256" key="1">
    <source>
        <dbReference type="ARBA" id="ARBA00004613"/>
    </source>
</evidence>
<name>A0ABN9L2Q2_9NEOB</name>
<keyword evidence="7" id="KW-1185">Reference proteome</keyword>
<evidence type="ECO:0000256" key="4">
    <source>
        <dbReference type="ARBA" id="ARBA00023157"/>
    </source>
</evidence>